<comment type="caution">
    <text evidence="3">The sequence shown here is derived from an EMBL/GenBank/DDBJ whole genome shotgun (WGS) entry which is preliminary data.</text>
</comment>
<dbReference type="RefSeq" id="WP_250420365.1">
    <property type="nucleotide sequence ID" value="NZ_JAJKBJ010000002.1"/>
</dbReference>
<dbReference type="Proteomes" id="UP001139721">
    <property type="component" value="Unassembled WGS sequence"/>
</dbReference>
<accession>A0A9X2IBS7</accession>
<keyword evidence="4" id="KW-1185">Reference proteome</keyword>
<dbReference type="EMBL" id="JAJKBJ010000002">
    <property type="protein sequence ID" value="MCL9683003.1"/>
    <property type="molecule type" value="Genomic_DNA"/>
</dbReference>
<dbReference type="SUPFAM" id="SSF53756">
    <property type="entry name" value="UDP-Glycosyltransferase/glycogen phosphorylase"/>
    <property type="match status" value="1"/>
</dbReference>
<gene>
    <name evidence="3" type="ORF">LOX96_02750</name>
</gene>
<name>A0A9X2IBS7_9GAMM</name>
<dbReference type="Pfam" id="PF00534">
    <property type="entry name" value="Glycos_transf_1"/>
    <property type="match status" value="1"/>
</dbReference>
<evidence type="ECO:0000313" key="4">
    <source>
        <dbReference type="Proteomes" id="UP001139721"/>
    </source>
</evidence>
<organism evidence="3 4">
    <name type="scientific">Legionella maioricensis</name>
    <dbReference type="NCBI Taxonomy" id="2896528"/>
    <lineage>
        <taxon>Bacteria</taxon>
        <taxon>Pseudomonadati</taxon>
        <taxon>Pseudomonadota</taxon>
        <taxon>Gammaproteobacteria</taxon>
        <taxon>Legionellales</taxon>
        <taxon>Legionellaceae</taxon>
        <taxon>Legionella</taxon>
    </lineage>
</organism>
<dbReference type="PANTHER" id="PTHR46401">
    <property type="entry name" value="GLYCOSYLTRANSFERASE WBBK-RELATED"/>
    <property type="match status" value="1"/>
</dbReference>
<dbReference type="GO" id="GO:0016757">
    <property type="term" value="F:glycosyltransferase activity"/>
    <property type="evidence" value="ECO:0007669"/>
    <property type="project" value="InterPro"/>
</dbReference>
<proteinExistence type="predicted"/>
<evidence type="ECO:0000259" key="2">
    <source>
        <dbReference type="Pfam" id="PF00534"/>
    </source>
</evidence>
<sequence>MLLSWDPTSFKTIARLIIKGLLHSKKTTIRTHCFLLKTDLGGFKNPGLRPALTQEKKLIDEPYFLIVSTIDPRKNHLLLLQIWRSLVDKLGVKTPKLVILGKRGKQCWGSLDMLDRCEQLKSVVIESQSPDEELINYLLHARALLFPTFSEGYGLPLIEVLSFNTPVIASDLPVFREIAGNIPDYLDPLDGKGWMEHIENYTLENSSLRQAQKQRMANLQIPTWDEHFSKVNEFMNTLELSE</sequence>
<dbReference type="CDD" id="cd03809">
    <property type="entry name" value="GT4_MtfB-like"/>
    <property type="match status" value="1"/>
</dbReference>
<dbReference type="Gene3D" id="3.40.50.2000">
    <property type="entry name" value="Glycogen Phosphorylase B"/>
    <property type="match status" value="1"/>
</dbReference>
<dbReference type="InterPro" id="IPR001296">
    <property type="entry name" value="Glyco_trans_1"/>
</dbReference>
<keyword evidence="1" id="KW-0808">Transferase</keyword>
<dbReference type="PANTHER" id="PTHR46401:SF2">
    <property type="entry name" value="GLYCOSYLTRANSFERASE WBBK-RELATED"/>
    <property type="match status" value="1"/>
</dbReference>
<reference evidence="3" key="1">
    <citation type="submission" date="2021-11" db="EMBL/GenBank/DDBJ databases">
        <title>Legionella maioricencis sp. nov., a new species isolated from hot water samples in Mallorca.</title>
        <authorList>
            <person name="Crespi S."/>
            <person name="Drasar V."/>
            <person name="Salva-Serra F."/>
            <person name="Jaen-Luchoro D."/>
            <person name="Pineiro-Iglesias B."/>
            <person name="Aliaga F."/>
            <person name="Fernandez-Juarez V."/>
            <person name="Coll G."/>
            <person name="Moore E.R.B."/>
            <person name="Bennasar-Figueras A."/>
        </authorList>
    </citation>
    <scope>NUCLEOTIDE SEQUENCE</scope>
    <source>
        <strain evidence="3">HCPI-6</strain>
    </source>
</reference>
<evidence type="ECO:0000256" key="1">
    <source>
        <dbReference type="ARBA" id="ARBA00022679"/>
    </source>
</evidence>
<evidence type="ECO:0000313" key="3">
    <source>
        <dbReference type="EMBL" id="MCL9683003.1"/>
    </source>
</evidence>
<dbReference type="AlphaFoldDB" id="A0A9X2IBS7"/>
<protein>
    <submittedName>
        <fullName evidence="3">Glycosyltransferase family 4 protein</fullName>
    </submittedName>
</protein>
<feature type="domain" description="Glycosyl transferase family 1" evidence="2">
    <location>
        <begin position="60"/>
        <end position="181"/>
    </location>
</feature>